<dbReference type="InterPro" id="IPR007050">
    <property type="entry name" value="HTH_bacterioopsin"/>
</dbReference>
<dbReference type="InterPro" id="IPR056433">
    <property type="entry name" value="DmsR-like_N"/>
</dbReference>
<protein>
    <submittedName>
        <fullName evidence="5">Helix-turn-helix domain-containing protein</fullName>
    </submittedName>
</protein>
<keyword evidence="2" id="KW-0804">Transcription</keyword>
<keyword evidence="1" id="KW-0805">Transcription regulation</keyword>
<evidence type="ECO:0000313" key="5">
    <source>
        <dbReference type="EMBL" id="QLH82961.1"/>
    </source>
</evidence>
<evidence type="ECO:0000313" key="6">
    <source>
        <dbReference type="Proteomes" id="UP000509346"/>
    </source>
</evidence>
<dbReference type="AlphaFoldDB" id="A0A7D5P9W2"/>
<dbReference type="Pfam" id="PF04967">
    <property type="entry name" value="HTH_10"/>
    <property type="match status" value="1"/>
</dbReference>
<keyword evidence="6" id="KW-1185">Reference proteome</keyword>
<feature type="domain" description="DmsR-like N-terminal" evidence="4">
    <location>
        <begin position="3"/>
        <end position="143"/>
    </location>
</feature>
<dbReference type="OrthoDB" id="168808at2157"/>
<dbReference type="KEGG" id="hpel:HZS54_15600"/>
<feature type="domain" description="HTH bat-type" evidence="3">
    <location>
        <begin position="160"/>
        <end position="211"/>
    </location>
</feature>
<dbReference type="Pfam" id="PF24277">
    <property type="entry name" value="DmsR_N"/>
    <property type="match status" value="1"/>
</dbReference>
<reference evidence="5 6" key="1">
    <citation type="submission" date="2020-07" db="EMBL/GenBank/DDBJ databases">
        <title>Halosimplex litoreum sp. nov. and Halosimplex rubrum sp. nov., isolated from different salt environments.</title>
        <authorList>
            <person name="Cui H."/>
        </authorList>
    </citation>
    <scope>NUCLEOTIDE SEQUENCE [LARGE SCALE GENOMIC DNA]</scope>
    <source>
        <strain evidence="5 6">R2</strain>
    </source>
</reference>
<dbReference type="GeneID" id="56084043"/>
<organism evidence="5 6">
    <name type="scientific">Halosimplex pelagicum</name>
    <dbReference type="NCBI Taxonomy" id="869886"/>
    <lineage>
        <taxon>Archaea</taxon>
        <taxon>Methanobacteriati</taxon>
        <taxon>Methanobacteriota</taxon>
        <taxon>Stenosarchaea group</taxon>
        <taxon>Halobacteria</taxon>
        <taxon>Halobacteriales</taxon>
        <taxon>Haloarculaceae</taxon>
        <taxon>Halosimplex</taxon>
    </lineage>
</organism>
<dbReference type="PANTHER" id="PTHR34236:SF1">
    <property type="entry name" value="DIMETHYL SULFOXIDE REDUCTASE TRANSCRIPTIONAL ACTIVATOR"/>
    <property type="match status" value="1"/>
</dbReference>
<evidence type="ECO:0000256" key="2">
    <source>
        <dbReference type="ARBA" id="ARBA00023163"/>
    </source>
</evidence>
<name>A0A7D5P9W2_9EURY</name>
<evidence type="ECO:0000256" key="1">
    <source>
        <dbReference type="ARBA" id="ARBA00023015"/>
    </source>
</evidence>
<accession>A0A7D5P9W2</accession>
<gene>
    <name evidence="5" type="ORF">HZS54_15600</name>
</gene>
<evidence type="ECO:0000259" key="4">
    <source>
        <dbReference type="Pfam" id="PF24277"/>
    </source>
</evidence>
<dbReference type="Proteomes" id="UP000509346">
    <property type="component" value="Chromosome"/>
</dbReference>
<dbReference type="PANTHER" id="PTHR34236">
    <property type="entry name" value="DIMETHYL SULFOXIDE REDUCTASE TRANSCRIPTIONAL ACTIVATOR"/>
    <property type="match status" value="1"/>
</dbReference>
<dbReference type="RefSeq" id="WP_179918019.1">
    <property type="nucleotide sequence ID" value="NZ_CP058909.1"/>
</dbReference>
<sequence length="218" mass="23993">MSTEGLRVEMRVTDPGHCTPARAARTAGARVDAVSRTVDDGRLVQEFTLRGDAEEIRECAAPAEDLEAVFEWEEGVRYRERGVDESACVCGVLSDFGYPLDEISATDDGLRLSFYTPDADRLEEVVEVLRSRFGGVAVVGLERDCDLTDHDPVAVDRAELTDRQREVLETAFEMGYFETPKRANAGEVAEELDVALSTACEHLATAQRTVLSMVLDSE</sequence>
<proteinExistence type="predicted"/>
<dbReference type="EMBL" id="CP058909">
    <property type="protein sequence ID" value="QLH82961.1"/>
    <property type="molecule type" value="Genomic_DNA"/>
</dbReference>
<evidence type="ECO:0000259" key="3">
    <source>
        <dbReference type="Pfam" id="PF04967"/>
    </source>
</evidence>